<name>A0ACD5V157_AVESA</name>
<reference evidence="1" key="1">
    <citation type="submission" date="2021-05" db="EMBL/GenBank/DDBJ databases">
        <authorList>
            <person name="Scholz U."/>
            <person name="Mascher M."/>
            <person name="Fiebig A."/>
        </authorList>
    </citation>
    <scope>NUCLEOTIDE SEQUENCE [LARGE SCALE GENOMIC DNA]</scope>
</reference>
<proteinExistence type="predicted"/>
<evidence type="ECO:0000313" key="1">
    <source>
        <dbReference type="EnsemblPlants" id="AVESA.00010b.r2.2DG0362270.1.CDS.1"/>
    </source>
</evidence>
<dbReference type="EnsemblPlants" id="AVESA.00010b.r2.2DG0362270.1">
    <property type="protein sequence ID" value="AVESA.00010b.r2.2DG0362270.1.CDS.1"/>
    <property type="gene ID" value="AVESA.00010b.r2.2DG0362270"/>
</dbReference>
<dbReference type="Proteomes" id="UP001732700">
    <property type="component" value="Chromosome 2D"/>
</dbReference>
<evidence type="ECO:0000313" key="2">
    <source>
        <dbReference type="Proteomes" id="UP001732700"/>
    </source>
</evidence>
<sequence>MARGPMERALMNYDPMAKLTDDILVDIISRLPYKSTCCCKCVSTHWRDLFWHPDHRKKLPCPLAGFFHEGYNKNRFPSSARYFTNVSGEGEPLINPALSFLPRYDSLDILDGCNGLLLCRCWKPTDPKTLDYVVCNPITEKWVLVPATEWSSKVDVARLGFEPSVASHFHVFEFIDEEAWGIPESEQSDFFGSIEQLAIYSSKTGVWRHQSLKFFEFEVPKNSTSVFLNGILHFSISYHMMVAVDVEGSDWTVVGIPMPAKYEVEHGDAIFLSQRQLYATDCTAGSGLSIWALEDLDREKWTLKHNVSHLQLFGPWYSAAANRFSVVSFHPERNMIFIVFGHDNILMSYEMDCGKVCLICKLGQDCQVQYGKTRYITYVPSFSDSWH</sequence>
<reference evidence="1" key="2">
    <citation type="submission" date="2025-09" db="UniProtKB">
        <authorList>
            <consortium name="EnsemblPlants"/>
        </authorList>
    </citation>
    <scope>IDENTIFICATION</scope>
</reference>
<keyword evidence="2" id="KW-1185">Reference proteome</keyword>
<protein>
    <submittedName>
        <fullName evidence="1">Uncharacterized protein</fullName>
    </submittedName>
</protein>
<accession>A0ACD5V157</accession>
<organism evidence="1 2">
    <name type="scientific">Avena sativa</name>
    <name type="common">Oat</name>
    <dbReference type="NCBI Taxonomy" id="4498"/>
    <lineage>
        <taxon>Eukaryota</taxon>
        <taxon>Viridiplantae</taxon>
        <taxon>Streptophyta</taxon>
        <taxon>Embryophyta</taxon>
        <taxon>Tracheophyta</taxon>
        <taxon>Spermatophyta</taxon>
        <taxon>Magnoliopsida</taxon>
        <taxon>Liliopsida</taxon>
        <taxon>Poales</taxon>
        <taxon>Poaceae</taxon>
        <taxon>BOP clade</taxon>
        <taxon>Pooideae</taxon>
        <taxon>Poodae</taxon>
        <taxon>Poeae</taxon>
        <taxon>Poeae Chloroplast Group 1 (Aveneae type)</taxon>
        <taxon>Aveninae</taxon>
        <taxon>Avena</taxon>
    </lineage>
</organism>